<accession>A0A2V1MWU0</accession>
<dbReference type="InterPro" id="IPR019614">
    <property type="entry name" value="SAM-dep_methyl-trfase"/>
</dbReference>
<dbReference type="Gene3D" id="3.40.50.150">
    <property type="entry name" value="Vaccinia Virus protein VP39"/>
    <property type="match status" value="1"/>
</dbReference>
<keyword evidence="2 6" id="KW-0808">Transferase</keyword>
<keyword evidence="7" id="KW-1185">Reference proteome</keyword>
<evidence type="ECO:0000313" key="7">
    <source>
        <dbReference type="Proteomes" id="UP000245080"/>
    </source>
</evidence>
<dbReference type="EMBL" id="QCXQ01000006">
    <property type="protein sequence ID" value="PWF99506.1"/>
    <property type="molecule type" value="Genomic_DNA"/>
</dbReference>
<evidence type="ECO:0000259" key="5">
    <source>
        <dbReference type="Pfam" id="PF17785"/>
    </source>
</evidence>
<dbReference type="RefSeq" id="WP_109250964.1">
    <property type="nucleotide sequence ID" value="NZ_QCXQ01000006.1"/>
</dbReference>
<protein>
    <submittedName>
        <fullName evidence="6">Class I SAM-dependent rRNA methyltransferase</fullName>
    </submittedName>
</protein>
<dbReference type="CDD" id="cd11572">
    <property type="entry name" value="RlmI_M_like"/>
    <property type="match status" value="1"/>
</dbReference>
<gene>
    <name evidence="6" type="ORF">DCM90_08655</name>
</gene>
<evidence type="ECO:0000256" key="3">
    <source>
        <dbReference type="ARBA" id="ARBA00022691"/>
    </source>
</evidence>
<dbReference type="Gene3D" id="2.30.130.10">
    <property type="entry name" value="PUA domain"/>
    <property type="match status" value="1"/>
</dbReference>
<dbReference type="SUPFAM" id="SSF53335">
    <property type="entry name" value="S-adenosyl-L-methionine-dependent methyltransferases"/>
    <property type="match status" value="1"/>
</dbReference>
<dbReference type="InterPro" id="IPR041532">
    <property type="entry name" value="RlmI-like_PUA"/>
</dbReference>
<evidence type="ECO:0000256" key="1">
    <source>
        <dbReference type="ARBA" id="ARBA00022603"/>
    </source>
</evidence>
<dbReference type="Pfam" id="PF17785">
    <property type="entry name" value="PUA_3"/>
    <property type="match status" value="1"/>
</dbReference>
<comment type="caution">
    <text evidence="6">The sequence shown here is derived from an EMBL/GenBank/DDBJ whole genome shotgun (WGS) entry which is preliminary data.</text>
</comment>
<evidence type="ECO:0000313" key="6">
    <source>
        <dbReference type="EMBL" id="PWF99506.1"/>
    </source>
</evidence>
<evidence type="ECO:0000256" key="2">
    <source>
        <dbReference type="ARBA" id="ARBA00022679"/>
    </source>
</evidence>
<name>A0A2V1MWU0_9LACO</name>
<organism evidence="6 7">
    <name type="scientific">Levilactobacillus bambusae</name>
    <dbReference type="NCBI Taxonomy" id="2024736"/>
    <lineage>
        <taxon>Bacteria</taxon>
        <taxon>Bacillati</taxon>
        <taxon>Bacillota</taxon>
        <taxon>Bacilli</taxon>
        <taxon>Lactobacillales</taxon>
        <taxon>Lactobacillaceae</taxon>
        <taxon>Levilactobacillus</taxon>
    </lineage>
</organism>
<dbReference type="InterPro" id="IPR029063">
    <property type="entry name" value="SAM-dependent_MTases_sf"/>
</dbReference>
<dbReference type="Gene3D" id="3.30.750.80">
    <property type="entry name" value="RNA methyltransferase domain (HRMD) like"/>
    <property type="match status" value="1"/>
</dbReference>
<keyword evidence="1 6" id="KW-0489">Methyltransferase</keyword>
<proteinExistence type="predicted"/>
<sequence length="379" mass="42499">MKTVQITGKAVKKFEDGYPQLAMTDLENPADFQDGEWVQLESHGHFVAIAYFAKERKGAGWIFTLHENERIDDRFFASLFRGAMARRRHLADLEAYCWFNGAGDGLGGLTIDKYLNAYLFKFDNRALFLQRDLIIEGFNEVMASDIALIVSFNGNQELVMGSEDELPKLVHENEVVFPINLMKGQDLGLEFRDVREMVKPMAPQKSVLNVFDAETGLIPVAMVGDATNAVTVDPAARATKITQEQLLANNADQAPVEIRTMDVENYLDYAIKHHLTFDLVTVNPPNFIRGKKREFRLTKDLVSLMEQIFSVVAPGTKIILSITSPSFSMKRLRKEVNEAVANSGIQASVENTFSAPDDFPVNRSQQHSEAIKGIILTIH</sequence>
<dbReference type="PANTHER" id="PTHR43042">
    <property type="entry name" value="SAM-DEPENDENT METHYLTRANSFERASE"/>
    <property type="match status" value="1"/>
</dbReference>
<dbReference type="OrthoDB" id="9805492at2"/>
<keyword evidence="3" id="KW-0949">S-adenosyl-L-methionine</keyword>
<dbReference type="InterPro" id="IPR036974">
    <property type="entry name" value="PUA_sf"/>
</dbReference>
<dbReference type="SUPFAM" id="SSF88697">
    <property type="entry name" value="PUA domain-like"/>
    <property type="match status" value="1"/>
</dbReference>
<dbReference type="GO" id="GO:0032259">
    <property type="term" value="P:methylation"/>
    <property type="evidence" value="ECO:0007669"/>
    <property type="project" value="UniProtKB-KW"/>
</dbReference>
<dbReference type="GO" id="GO:0003723">
    <property type="term" value="F:RNA binding"/>
    <property type="evidence" value="ECO:0007669"/>
    <property type="project" value="InterPro"/>
</dbReference>
<evidence type="ECO:0000259" key="4">
    <source>
        <dbReference type="Pfam" id="PF10672"/>
    </source>
</evidence>
<feature type="domain" description="RlmI-like PUA" evidence="5">
    <location>
        <begin position="4"/>
        <end position="64"/>
    </location>
</feature>
<reference evidence="6 7" key="1">
    <citation type="journal article" date="2018" name="Int. J. Syst. Evol. Microbiol.">
        <title>Lactobacillus bambusae sp. nov., isolated from a traditional fermented Ma-bamboo shoots of Taiwan.</title>
        <authorList>
            <person name="Wang L.-T."/>
        </authorList>
    </citation>
    <scope>NUCLEOTIDE SEQUENCE [LARGE SCALE GENOMIC DNA]</scope>
    <source>
        <strain evidence="6 7">BS-W1</strain>
    </source>
</reference>
<dbReference type="Proteomes" id="UP000245080">
    <property type="component" value="Unassembled WGS sequence"/>
</dbReference>
<dbReference type="PANTHER" id="PTHR43042:SF3">
    <property type="entry name" value="RIBOSOMAL RNA LARGE SUBUNIT METHYLTRANSFERASE YWBD-RELATED"/>
    <property type="match status" value="1"/>
</dbReference>
<dbReference type="GO" id="GO:0008168">
    <property type="term" value="F:methyltransferase activity"/>
    <property type="evidence" value="ECO:0007669"/>
    <property type="project" value="UniProtKB-KW"/>
</dbReference>
<feature type="domain" description="S-adenosylmethionine-dependent methyltransferase" evidence="4">
    <location>
        <begin position="170"/>
        <end position="357"/>
    </location>
</feature>
<dbReference type="AlphaFoldDB" id="A0A2V1MWU0"/>
<dbReference type="InterPro" id="IPR015947">
    <property type="entry name" value="PUA-like_sf"/>
</dbReference>
<dbReference type="Pfam" id="PF10672">
    <property type="entry name" value="Methyltrans_SAM"/>
    <property type="match status" value="1"/>
</dbReference>